<dbReference type="PANTHER" id="PTHR37936">
    <property type="entry name" value="TRANSPOSASE INSC FOR INSERTION ELEMENT IS2A-RELATED"/>
    <property type="match status" value="1"/>
</dbReference>
<dbReference type="InterPro" id="IPR010921">
    <property type="entry name" value="Trp_repressor/repl_initiator"/>
</dbReference>
<dbReference type="InterPro" id="IPR002514">
    <property type="entry name" value="Transposase_8"/>
</dbReference>
<dbReference type="Proteomes" id="UP000551327">
    <property type="component" value="Unassembled WGS sequence"/>
</dbReference>
<dbReference type="Gene3D" id="1.10.10.10">
    <property type="entry name" value="Winged helix-like DNA-binding domain superfamily/Winged helix DNA-binding domain"/>
    <property type="match status" value="1"/>
</dbReference>
<dbReference type="GO" id="GO:0006313">
    <property type="term" value="P:DNA transposition"/>
    <property type="evidence" value="ECO:0007669"/>
    <property type="project" value="InterPro"/>
</dbReference>
<proteinExistence type="inferred from homology"/>
<dbReference type="NCBIfam" id="NF047595">
    <property type="entry name" value="IS66_ISRel24_TnpA"/>
    <property type="match status" value="1"/>
</dbReference>
<dbReference type="InterPro" id="IPR036388">
    <property type="entry name" value="WH-like_DNA-bd_sf"/>
</dbReference>
<comment type="similarity">
    <text evidence="1">Belongs to the transposase 8 family.</text>
</comment>
<evidence type="ECO:0000256" key="1">
    <source>
        <dbReference type="ARBA" id="ARBA00009964"/>
    </source>
</evidence>
<dbReference type="GO" id="GO:0004803">
    <property type="term" value="F:transposase activity"/>
    <property type="evidence" value="ECO:0007669"/>
    <property type="project" value="InterPro"/>
</dbReference>
<organism evidence="2 3">
    <name type="scientific">Novosphingobium piscinae</name>
    <dbReference type="NCBI Taxonomy" id="1507448"/>
    <lineage>
        <taxon>Bacteria</taxon>
        <taxon>Pseudomonadati</taxon>
        <taxon>Pseudomonadota</taxon>
        <taxon>Alphaproteobacteria</taxon>
        <taxon>Sphingomonadales</taxon>
        <taxon>Sphingomonadaceae</taxon>
        <taxon>Novosphingobium</taxon>
    </lineage>
</organism>
<dbReference type="Pfam" id="PF01527">
    <property type="entry name" value="HTH_Tnp_1"/>
    <property type="match status" value="1"/>
</dbReference>
<dbReference type="PANTHER" id="PTHR37936:SF3">
    <property type="entry name" value="TRANSPOSASE INSC FOR INSERTION ELEMENT IS2A-RELATED"/>
    <property type="match status" value="1"/>
</dbReference>
<reference evidence="2 3" key="1">
    <citation type="submission" date="2020-08" db="EMBL/GenBank/DDBJ databases">
        <title>The genome sequence of type strain Novosphingobium piscinae KCTC 42194.</title>
        <authorList>
            <person name="Liu Y."/>
        </authorList>
    </citation>
    <scope>NUCLEOTIDE SEQUENCE [LARGE SCALE GENOMIC DNA]</scope>
    <source>
        <strain evidence="2 3">KCTC 42194</strain>
    </source>
</reference>
<evidence type="ECO:0000313" key="3">
    <source>
        <dbReference type="Proteomes" id="UP000551327"/>
    </source>
</evidence>
<dbReference type="AlphaFoldDB" id="A0A7X1G2T7"/>
<comment type="caution">
    <text evidence="2">The sequence shown here is derived from an EMBL/GenBank/DDBJ whole genome shotgun (WGS) entry which is preliminary data.</text>
</comment>
<gene>
    <name evidence="2" type="ORF">H7F53_17525</name>
</gene>
<accession>A0A7X1G2T7</accession>
<dbReference type="EMBL" id="JACLAX010000043">
    <property type="protein sequence ID" value="MBC2670952.1"/>
    <property type="molecule type" value="Genomic_DNA"/>
</dbReference>
<keyword evidence="3" id="KW-1185">Reference proteome</keyword>
<dbReference type="SUPFAM" id="SSF48295">
    <property type="entry name" value="TrpR-like"/>
    <property type="match status" value="1"/>
</dbReference>
<protein>
    <submittedName>
        <fullName evidence="2">Transposase</fullName>
    </submittedName>
</protein>
<evidence type="ECO:0000313" key="2">
    <source>
        <dbReference type="EMBL" id="MBC2670952.1"/>
    </source>
</evidence>
<name>A0A7X1G2T7_9SPHN</name>
<sequence length="125" mass="13428">MGQVTVFSGPERRRRWSDEERLQIVAEAFAPGARVADVCRRHDVSSGLIYTWRRKLLDAGVAQEASAPEALPAPVFAEALIDGDAAAANTIEHPAMIIDLPRGKRLSIFAAASPALVAAALKVLR</sequence>
<dbReference type="GO" id="GO:0043565">
    <property type="term" value="F:sequence-specific DNA binding"/>
    <property type="evidence" value="ECO:0007669"/>
    <property type="project" value="InterPro"/>
</dbReference>